<dbReference type="GO" id="GO:0007031">
    <property type="term" value="P:peroxisome organization"/>
    <property type="evidence" value="ECO:0007669"/>
    <property type="project" value="UniProtKB-ARBA"/>
</dbReference>
<proteinExistence type="predicted"/>
<reference evidence="8" key="1">
    <citation type="submission" date="2021-03" db="EMBL/GenBank/DDBJ databases">
        <title>Evolutionary innovations through gain and loss of genes in the ectomycorrhizal Boletales.</title>
        <authorList>
            <person name="Wu G."/>
            <person name="Miyauchi S."/>
            <person name="Morin E."/>
            <person name="Yang Z.-L."/>
            <person name="Xu J."/>
            <person name="Martin F.M."/>
        </authorList>
    </citation>
    <scope>NUCLEOTIDE SEQUENCE</scope>
    <source>
        <strain evidence="8">BR01</strain>
    </source>
</reference>
<keyword evidence="3 6" id="KW-1133">Transmembrane helix</keyword>
<evidence type="ECO:0000256" key="6">
    <source>
        <dbReference type="SAM" id="Phobius"/>
    </source>
</evidence>
<dbReference type="Proteomes" id="UP000683000">
    <property type="component" value="Unassembled WGS sequence"/>
</dbReference>
<evidence type="ECO:0000256" key="2">
    <source>
        <dbReference type="ARBA" id="ARBA00022692"/>
    </source>
</evidence>
<comment type="caution">
    <text evidence="8">The sequence shown here is derived from an EMBL/GenBank/DDBJ whole genome shotgun (WGS) entry which is preliminary data.</text>
</comment>
<feature type="transmembrane region" description="Helical" evidence="6">
    <location>
        <begin position="137"/>
        <end position="156"/>
    </location>
</feature>
<feature type="region of interest" description="Disordered" evidence="5">
    <location>
        <begin position="33"/>
        <end position="110"/>
    </location>
</feature>
<evidence type="ECO:0000256" key="4">
    <source>
        <dbReference type="ARBA" id="ARBA00023136"/>
    </source>
</evidence>
<evidence type="ECO:0000256" key="1">
    <source>
        <dbReference type="ARBA" id="ARBA00004127"/>
    </source>
</evidence>
<feature type="compositionally biased region" description="Low complexity" evidence="5">
    <location>
        <begin position="41"/>
        <end position="76"/>
    </location>
</feature>
<feature type="region of interest" description="Disordered" evidence="5">
    <location>
        <begin position="196"/>
        <end position="228"/>
    </location>
</feature>
<keyword evidence="2 6" id="KW-0812">Transmembrane</keyword>
<dbReference type="GO" id="GO:0005778">
    <property type="term" value="C:peroxisomal membrane"/>
    <property type="evidence" value="ECO:0007669"/>
    <property type="project" value="TreeGrafter"/>
</dbReference>
<feature type="compositionally biased region" description="Low complexity" evidence="5">
    <location>
        <begin position="89"/>
        <end position="110"/>
    </location>
</feature>
<dbReference type="SMART" id="SM00693">
    <property type="entry name" value="DysFN"/>
    <property type="match status" value="1"/>
</dbReference>
<sequence length="467" mass="49918">MTPVVDFVSATPPSLTLLLVPLAPLIHHARHWQTSSPGQRSGKSPFSSSPCGGPSVSLQTSLSGSFSPSLSSSSSPFDTGPIPPPLVRPLPRQRPSCMHSSTISPPSMPSSQIPFLPVPSLTLVRIAAVLYLPYLVLTYLVPLPICIAISGTLLIIHRARWARNARAALARSAHLRWAFYHLASLLSGTPLPTPLTPPPEYASRPVSGATDYSSAHSHTDDDPSAPRPSPPLRFLYTIYENQRWWVGLDWTAALLPGERPSWCSASQLPLPPPSTFSLPSPTVSFVPVGKHGRAKRMARWTWEEPEWRVVVRKEGQDDTGTAARMLRAARGSGTGESPERDKKQLADQHLADPSIIPAHEDDIVTDPEGWAYGDNNGKAQPARAAWASTQGIVAGHASPSSLKLSSSGNTASMVTAGVVSPTASSFSDWESTGSAPEQSKDQKEASATRGMLRQRLKAAMDGSGSGL</sequence>
<dbReference type="PANTHER" id="PTHR31679:SF2">
    <property type="entry name" value="PEROXISOMAL MEMBRANE PROTEIN PEX30-RELATED"/>
    <property type="match status" value="1"/>
</dbReference>
<evidence type="ECO:0000313" key="8">
    <source>
        <dbReference type="EMBL" id="KAG6378082.1"/>
    </source>
</evidence>
<dbReference type="InterPro" id="IPR052646">
    <property type="entry name" value="Peroxisomal_PEX28-32"/>
</dbReference>
<organism evidence="8 9">
    <name type="scientific">Boletus reticuloceps</name>
    <dbReference type="NCBI Taxonomy" id="495285"/>
    <lineage>
        <taxon>Eukaryota</taxon>
        <taxon>Fungi</taxon>
        <taxon>Dikarya</taxon>
        <taxon>Basidiomycota</taxon>
        <taxon>Agaricomycotina</taxon>
        <taxon>Agaricomycetes</taxon>
        <taxon>Agaricomycetidae</taxon>
        <taxon>Boletales</taxon>
        <taxon>Boletineae</taxon>
        <taxon>Boletaceae</taxon>
        <taxon>Boletoideae</taxon>
        <taxon>Boletus</taxon>
    </lineage>
</organism>
<evidence type="ECO:0000313" key="9">
    <source>
        <dbReference type="Proteomes" id="UP000683000"/>
    </source>
</evidence>
<gene>
    <name evidence="8" type="ORF">JVT61DRAFT_13765</name>
</gene>
<keyword evidence="4 6" id="KW-0472">Membrane</keyword>
<keyword evidence="9" id="KW-1185">Reference proteome</keyword>
<dbReference type="OrthoDB" id="5586090at2759"/>
<evidence type="ECO:0000259" key="7">
    <source>
        <dbReference type="SMART" id="SM00693"/>
    </source>
</evidence>
<dbReference type="InterPro" id="IPR010482">
    <property type="entry name" value="TECPR1-like_DysF"/>
</dbReference>
<dbReference type="GO" id="GO:0012505">
    <property type="term" value="C:endomembrane system"/>
    <property type="evidence" value="ECO:0007669"/>
    <property type="project" value="UniProtKB-SubCell"/>
</dbReference>
<dbReference type="InterPro" id="IPR006614">
    <property type="entry name" value="Peroxin/Ferlin"/>
</dbReference>
<protein>
    <submittedName>
        <fullName evidence="8">Integral peroxisomal membrane peroxin-domain-containing protein</fullName>
    </submittedName>
</protein>
<feature type="compositionally biased region" description="Polar residues" evidence="5">
    <location>
        <begin position="422"/>
        <end position="437"/>
    </location>
</feature>
<accession>A0A8I2YWY4</accession>
<dbReference type="PANTHER" id="PTHR31679">
    <property type="entry name" value="PEROXISOMAL MEMBRANE PROTEIN PEX30-RELATED"/>
    <property type="match status" value="1"/>
</dbReference>
<feature type="domain" description="Peroxin/Ferlin" evidence="7">
    <location>
        <begin position="231"/>
        <end position="310"/>
    </location>
</feature>
<feature type="region of interest" description="Disordered" evidence="5">
    <location>
        <begin position="422"/>
        <end position="467"/>
    </location>
</feature>
<name>A0A8I2YWY4_9AGAM</name>
<dbReference type="AlphaFoldDB" id="A0A8I2YWY4"/>
<evidence type="ECO:0000256" key="5">
    <source>
        <dbReference type="SAM" id="MobiDB-lite"/>
    </source>
</evidence>
<dbReference type="Pfam" id="PF06398">
    <property type="entry name" value="Pex24p"/>
    <property type="match status" value="1"/>
</dbReference>
<comment type="subcellular location">
    <subcellularLocation>
        <location evidence="1">Endomembrane system</location>
        <topology evidence="1">Multi-pass membrane protein</topology>
    </subcellularLocation>
</comment>
<dbReference type="EMBL" id="JAGFBS010000007">
    <property type="protein sequence ID" value="KAG6378082.1"/>
    <property type="molecule type" value="Genomic_DNA"/>
</dbReference>
<evidence type="ECO:0000256" key="3">
    <source>
        <dbReference type="ARBA" id="ARBA00022989"/>
    </source>
</evidence>